<dbReference type="EMBL" id="JARXRN010000025">
    <property type="protein sequence ID" value="MDH5830750.1"/>
    <property type="molecule type" value="Genomic_DNA"/>
</dbReference>
<keyword evidence="1" id="KW-0812">Transmembrane</keyword>
<feature type="transmembrane region" description="Helical" evidence="1">
    <location>
        <begin position="93"/>
        <end position="112"/>
    </location>
</feature>
<reference evidence="2 3" key="1">
    <citation type="submission" date="2023-04" db="EMBL/GenBank/DDBJ databases">
        <title>Luteimonas sp. M1R5S18.</title>
        <authorList>
            <person name="Sun J.-Q."/>
        </authorList>
    </citation>
    <scope>NUCLEOTIDE SEQUENCE [LARGE SCALE GENOMIC DNA]</scope>
    <source>
        <strain evidence="2 3">M1R5S18</strain>
    </source>
</reference>
<dbReference type="Proteomes" id="UP001156831">
    <property type="component" value="Unassembled WGS sequence"/>
</dbReference>
<evidence type="ECO:0000313" key="2">
    <source>
        <dbReference type="EMBL" id="MDH5830750.1"/>
    </source>
</evidence>
<feature type="transmembrane region" description="Helical" evidence="1">
    <location>
        <begin position="188"/>
        <end position="207"/>
    </location>
</feature>
<protein>
    <recommendedName>
        <fullName evidence="4">DUF2178 domain-containing protein</fullName>
    </recommendedName>
</protein>
<feature type="transmembrane region" description="Helical" evidence="1">
    <location>
        <begin position="118"/>
        <end position="136"/>
    </location>
</feature>
<keyword evidence="1" id="KW-1133">Transmembrane helix</keyword>
<evidence type="ECO:0000313" key="3">
    <source>
        <dbReference type="Proteomes" id="UP001156831"/>
    </source>
</evidence>
<gene>
    <name evidence="2" type="ORF">QFW80_09530</name>
</gene>
<evidence type="ECO:0000256" key="1">
    <source>
        <dbReference type="SAM" id="Phobius"/>
    </source>
</evidence>
<feature type="transmembrane region" description="Helical" evidence="1">
    <location>
        <begin position="52"/>
        <end position="72"/>
    </location>
</feature>
<keyword evidence="3" id="KW-1185">Reference proteome</keyword>
<dbReference type="RefSeq" id="WP_280601581.1">
    <property type="nucleotide sequence ID" value="NZ_JARXRN010000025.1"/>
</dbReference>
<feature type="transmembrane region" description="Helical" evidence="1">
    <location>
        <begin position="157"/>
        <end position="176"/>
    </location>
</feature>
<evidence type="ECO:0008006" key="4">
    <source>
        <dbReference type="Google" id="ProtNLM"/>
    </source>
</evidence>
<keyword evidence="1" id="KW-0472">Membrane</keyword>
<comment type="caution">
    <text evidence="2">The sequence shown here is derived from an EMBL/GenBank/DDBJ whole genome shotgun (WGS) entry which is preliminary data.</text>
</comment>
<feature type="transmembrane region" description="Helical" evidence="1">
    <location>
        <begin position="27"/>
        <end position="46"/>
    </location>
</feature>
<sequence>MPVPAGQPNQPNQSDHARHARVSAARIMAVAGVLVAALGVALPILAPGTPDGVTAILVCTGLILLALAFAWRRDAFDGCDTASPSLQRRYTRSLMASMGVYALVLFASMWLLQRVDALPLRFAIALAPVVPIGFAVRAMIRFVRDLDEMQQRIELESVGIATLSVSMLYMTGGLLQQAQLLQVPGGVAMIWVFPLVCFTYGLAKAFVMRRYR</sequence>
<name>A0ABT6JJA1_9GAMM</name>
<accession>A0ABT6JJA1</accession>
<organism evidence="2 3">
    <name type="scientific">Luteimonas rhizosphaericola</name>
    <dbReference type="NCBI Taxonomy" id="3042024"/>
    <lineage>
        <taxon>Bacteria</taxon>
        <taxon>Pseudomonadati</taxon>
        <taxon>Pseudomonadota</taxon>
        <taxon>Gammaproteobacteria</taxon>
        <taxon>Lysobacterales</taxon>
        <taxon>Lysobacteraceae</taxon>
        <taxon>Luteimonas</taxon>
    </lineage>
</organism>
<proteinExistence type="predicted"/>